<feature type="domain" description="Flavodoxin-like" evidence="1">
    <location>
        <begin position="3"/>
        <end position="193"/>
    </location>
</feature>
<reference evidence="2 3" key="1">
    <citation type="submission" date="2014-03" db="EMBL/GenBank/DDBJ databases">
        <title>Genome sequence of Clostridium litorale W6, DSM 5388.</title>
        <authorList>
            <person name="Poehlein A."/>
            <person name="Jagirdar A."/>
            <person name="Khonsari B."/>
            <person name="Chibani C.M."/>
            <person name="Gutierrez Gutierrez D.A."/>
            <person name="Davydova E."/>
            <person name="Alghaithi H.S."/>
            <person name="Nair K.P."/>
            <person name="Dhamotharan K."/>
            <person name="Chandran L."/>
            <person name="G W."/>
            <person name="Daniel R."/>
        </authorList>
    </citation>
    <scope>NUCLEOTIDE SEQUENCE [LARGE SCALE GENOMIC DNA]</scope>
    <source>
        <strain evidence="2 3">W6</strain>
    </source>
</reference>
<name>A0A069RI47_PEPLI</name>
<dbReference type="Pfam" id="PF03358">
    <property type="entry name" value="FMN_red"/>
    <property type="match status" value="1"/>
</dbReference>
<protein>
    <submittedName>
        <fullName evidence="2">Putative flavodoxin protein WrbA</fullName>
    </submittedName>
</protein>
<dbReference type="PROSITE" id="PS50902">
    <property type="entry name" value="FLAVODOXIN_LIKE"/>
    <property type="match status" value="1"/>
</dbReference>
<dbReference type="Proteomes" id="UP000027946">
    <property type="component" value="Unassembled WGS sequence"/>
</dbReference>
<evidence type="ECO:0000259" key="1">
    <source>
        <dbReference type="PROSITE" id="PS50902"/>
    </source>
</evidence>
<evidence type="ECO:0000313" key="3">
    <source>
        <dbReference type="Proteomes" id="UP000027946"/>
    </source>
</evidence>
<dbReference type="Gene3D" id="3.40.50.360">
    <property type="match status" value="1"/>
</dbReference>
<keyword evidence="3" id="KW-1185">Reference proteome</keyword>
<dbReference type="InterPro" id="IPR005025">
    <property type="entry name" value="FMN_Rdtase-like_dom"/>
</dbReference>
<dbReference type="STRING" id="1121324.CLIT_2c02670"/>
<organism evidence="2 3">
    <name type="scientific">Peptoclostridium litorale DSM 5388</name>
    <dbReference type="NCBI Taxonomy" id="1121324"/>
    <lineage>
        <taxon>Bacteria</taxon>
        <taxon>Bacillati</taxon>
        <taxon>Bacillota</taxon>
        <taxon>Clostridia</taxon>
        <taxon>Peptostreptococcales</taxon>
        <taxon>Peptoclostridiaceae</taxon>
        <taxon>Peptoclostridium</taxon>
    </lineage>
</organism>
<sequence length="193" mass="21042">MKANVIFHSVCGNTYIMAKMIHEKLNGHGIDSSLFRVQDENIDKIAGMFEVAREHLDEIKAVPVASAKDALDCDYIFMGCPTYFGNVSGQMKLYMDSLCDFWVDAKLYGTKLISFTTCGTPEGGGDFCLGAINTFAHHMGMIPMPVPSNLIPGKSLPAYGLMHYTGDMSDLRPCEDAEKAISAIVEMVAGGRI</sequence>
<accession>A0A069RI47</accession>
<dbReference type="GO" id="GO:0010181">
    <property type="term" value="F:FMN binding"/>
    <property type="evidence" value="ECO:0007669"/>
    <property type="project" value="InterPro"/>
</dbReference>
<comment type="caution">
    <text evidence="2">The sequence shown here is derived from an EMBL/GenBank/DDBJ whole genome shotgun (WGS) entry which is preliminary data.</text>
</comment>
<dbReference type="PANTHER" id="PTHR30546:SF23">
    <property type="entry name" value="FLAVOPROTEIN-LIKE PROTEIN YCP4-RELATED"/>
    <property type="match status" value="1"/>
</dbReference>
<dbReference type="EMBL" id="JJMM01000002">
    <property type="protein sequence ID" value="KDR96661.1"/>
    <property type="molecule type" value="Genomic_DNA"/>
</dbReference>
<dbReference type="OrthoDB" id="6398207at2"/>
<dbReference type="InterPro" id="IPR008254">
    <property type="entry name" value="Flavodoxin/NO_synth"/>
</dbReference>
<dbReference type="eggNOG" id="COG0655">
    <property type="taxonomic scope" value="Bacteria"/>
</dbReference>
<dbReference type="GO" id="GO:0016020">
    <property type="term" value="C:membrane"/>
    <property type="evidence" value="ECO:0007669"/>
    <property type="project" value="TreeGrafter"/>
</dbReference>
<dbReference type="AlphaFoldDB" id="A0A069RI47"/>
<gene>
    <name evidence="2" type="primary">wrbA</name>
    <name evidence="2" type="ORF">CLIT_2c02670</name>
</gene>
<dbReference type="GO" id="GO:0003955">
    <property type="term" value="F:NAD(P)H dehydrogenase (quinone) activity"/>
    <property type="evidence" value="ECO:0007669"/>
    <property type="project" value="TreeGrafter"/>
</dbReference>
<dbReference type="SUPFAM" id="SSF52218">
    <property type="entry name" value="Flavoproteins"/>
    <property type="match status" value="1"/>
</dbReference>
<dbReference type="RefSeq" id="WP_038261217.1">
    <property type="nucleotide sequence ID" value="NZ_FSRH01000001.1"/>
</dbReference>
<dbReference type="InterPro" id="IPR029039">
    <property type="entry name" value="Flavoprotein-like_sf"/>
</dbReference>
<dbReference type="PANTHER" id="PTHR30546">
    <property type="entry name" value="FLAVODOXIN-RELATED PROTEIN WRBA-RELATED"/>
    <property type="match status" value="1"/>
</dbReference>
<evidence type="ECO:0000313" key="2">
    <source>
        <dbReference type="EMBL" id="KDR96661.1"/>
    </source>
</evidence>
<proteinExistence type="predicted"/>